<dbReference type="SUPFAM" id="SSF54534">
    <property type="entry name" value="FKBP-like"/>
    <property type="match status" value="1"/>
</dbReference>
<evidence type="ECO:0000313" key="12">
    <source>
        <dbReference type="EMBL" id="CUS38672.1"/>
    </source>
</evidence>
<dbReference type="EMBL" id="CZPZ01000032">
    <property type="protein sequence ID" value="CUS38672.1"/>
    <property type="molecule type" value="Genomic_DNA"/>
</dbReference>
<dbReference type="AlphaFoldDB" id="A0A0S4LPZ2"/>
<evidence type="ECO:0000259" key="11">
    <source>
        <dbReference type="PROSITE" id="PS50059"/>
    </source>
</evidence>
<organism evidence="12 13">
    <name type="scientific">Candidatus Nitrospira nitrificans</name>
    <dbReference type="NCBI Taxonomy" id="1742973"/>
    <lineage>
        <taxon>Bacteria</taxon>
        <taxon>Pseudomonadati</taxon>
        <taxon>Nitrospirota</taxon>
        <taxon>Nitrospiria</taxon>
        <taxon>Nitrospirales</taxon>
        <taxon>Nitrospiraceae</taxon>
        <taxon>Nitrospira</taxon>
    </lineage>
</organism>
<keyword evidence="4" id="KW-0963">Cytoplasm</keyword>
<protein>
    <recommendedName>
        <fullName evidence="10">Peptidyl-prolyl cis-trans isomerase</fullName>
        <ecNumber evidence="10">5.2.1.8</ecNumber>
    </recommendedName>
</protein>
<comment type="catalytic activity">
    <reaction evidence="1 9 10">
        <text>[protein]-peptidylproline (omega=180) = [protein]-peptidylproline (omega=0)</text>
        <dbReference type="Rhea" id="RHEA:16237"/>
        <dbReference type="Rhea" id="RHEA-COMP:10747"/>
        <dbReference type="Rhea" id="RHEA-COMP:10748"/>
        <dbReference type="ChEBI" id="CHEBI:83833"/>
        <dbReference type="ChEBI" id="CHEBI:83834"/>
        <dbReference type="EC" id="5.2.1.8"/>
    </reaction>
</comment>
<dbReference type="GO" id="GO:0005737">
    <property type="term" value="C:cytoplasm"/>
    <property type="evidence" value="ECO:0007669"/>
    <property type="project" value="UniProtKB-SubCell"/>
</dbReference>
<evidence type="ECO:0000256" key="9">
    <source>
        <dbReference type="PROSITE-ProRule" id="PRU00277"/>
    </source>
</evidence>
<evidence type="ECO:0000256" key="10">
    <source>
        <dbReference type="RuleBase" id="RU003915"/>
    </source>
</evidence>
<evidence type="ECO:0000256" key="4">
    <source>
        <dbReference type="ARBA" id="ARBA00022490"/>
    </source>
</evidence>
<evidence type="ECO:0000256" key="7">
    <source>
        <dbReference type="ARBA" id="ARBA00023235"/>
    </source>
</evidence>
<evidence type="ECO:0000256" key="2">
    <source>
        <dbReference type="ARBA" id="ARBA00004496"/>
    </source>
</evidence>
<name>A0A0S4LPZ2_9BACT</name>
<comment type="similarity">
    <text evidence="3 10">Belongs to the FKBP-type PPIase family.</text>
</comment>
<keyword evidence="13" id="KW-1185">Reference proteome</keyword>
<comment type="function">
    <text evidence="8">Also involved in hydrogenase metallocenter assembly, probably by participating in the nickel insertion step. This function in hydrogenase biosynthesis requires chaperone activity and the presence of the metal-binding domain, but not PPIase activity.</text>
</comment>
<dbReference type="RefSeq" id="WP_175304667.1">
    <property type="nucleotide sequence ID" value="NZ_CZPZ01000032.1"/>
</dbReference>
<evidence type="ECO:0000256" key="3">
    <source>
        <dbReference type="ARBA" id="ARBA00006577"/>
    </source>
</evidence>
<evidence type="ECO:0000313" key="13">
    <source>
        <dbReference type="Proteomes" id="UP000198736"/>
    </source>
</evidence>
<dbReference type="STRING" id="1742973.COMA2_50210"/>
<proteinExistence type="inferred from homology"/>
<dbReference type="InterPro" id="IPR046357">
    <property type="entry name" value="PPIase_dom_sf"/>
</dbReference>
<keyword evidence="5 9" id="KW-0697">Rotamase</keyword>
<dbReference type="PROSITE" id="PS50059">
    <property type="entry name" value="FKBP_PPIASE"/>
    <property type="match status" value="1"/>
</dbReference>
<dbReference type="GO" id="GO:0003755">
    <property type="term" value="F:peptidyl-prolyl cis-trans isomerase activity"/>
    <property type="evidence" value="ECO:0007669"/>
    <property type="project" value="UniProtKB-UniRule"/>
</dbReference>
<dbReference type="Gene3D" id="3.10.50.40">
    <property type="match status" value="1"/>
</dbReference>
<dbReference type="PANTHER" id="PTHR47861">
    <property type="entry name" value="FKBP-TYPE PEPTIDYL-PROLYL CIS-TRANS ISOMERASE SLYD"/>
    <property type="match status" value="1"/>
</dbReference>
<dbReference type="EC" id="5.2.1.8" evidence="10"/>
<reference evidence="13" key="1">
    <citation type="submission" date="2015-10" db="EMBL/GenBank/DDBJ databases">
        <authorList>
            <person name="Luecker S."/>
            <person name="Luecker S."/>
        </authorList>
    </citation>
    <scope>NUCLEOTIDE SEQUENCE [LARGE SCALE GENOMIC DNA]</scope>
</reference>
<dbReference type="Pfam" id="PF00254">
    <property type="entry name" value="FKBP_C"/>
    <property type="match status" value="1"/>
</dbReference>
<evidence type="ECO:0000256" key="8">
    <source>
        <dbReference type="ARBA" id="ARBA00037071"/>
    </source>
</evidence>
<keyword evidence="7 9" id="KW-0413">Isomerase</keyword>
<dbReference type="Proteomes" id="UP000198736">
    <property type="component" value="Unassembled WGS sequence"/>
</dbReference>
<dbReference type="InterPro" id="IPR001179">
    <property type="entry name" value="PPIase_FKBP_dom"/>
</dbReference>
<evidence type="ECO:0000256" key="6">
    <source>
        <dbReference type="ARBA" id="ARBA00023186"/>
    </source>
</evidence>
<evidence type="ECO:0000256" key="1">
    <source>
        <dbReference type="ARBA" id="ARBA00000971"/>
    </source>
</evidence>
<comment type="subcellular location">
    <subcellularLocation>
        <location evidence="2">Cytoplasm</location>
    </subcellularLocation>
</comment>
<feature type="domain" description="PPIase FKBP-type" evidence="11">
    <location>
        <begin position="6"/>
        <end position="88"/>
    </location>
</feature>
<dbReference type="GO" id="GO:0042026">
    <property type="term" value="P:protein refolding"/>
    <property type="evidence" value="ECO:0007669"/>
    <property type="project" value="UniProtKB-ARBA"/>
</dbReference>
<keyword evidence="6" id="KW-0143">Chaperone</keyword>
<sequence length="145" mass="15736">MTVSHGKQVTLQYTLKLDDQSVVDSNVGGEPLKFTQGRHEVVPGLEKALEGMATGEKKNVTLTPPEAYGTVDPQAFQEVDKKLLPPDSLKVGTQLEGKTANGQKVFPRISEVKNETVVLDFNHPLAGKTLHFDVKVLDIAQASSK</sequence>
<dbReference type="PANTHER" id="PTHR47861:SF3">
    <property type="entry name" value="FKBP-TYPE PEPTIDYL-PROLYL CIS-TRANS ISOMERASE SLYD"/>
    <property type="match status" value="1"/>
</dbReference>
<accession>A0A0S4LPZ2</accession>
<gene>
    <name evidence="12" type="ORF">COMA2_50210</name>
</gene>
<evidence type="ECO:0000256" key="5">
    <source>
        <dbReference type="ARBA" id="ARBA00023110"/>
    </source>
</evidence>